<keyword evidence="4" id="KW-0963">Cytoplasm</keyword>
<dbReference type="Pfam" id="PF16717">
    <property type="entry name" value="RAC_head"/>
    <property type="match status" value="1"/>
</dbReference>
<organism evidence="16">
    <name type="scientific">Ixodes ricinus</name>
    <name type="common">Common tick</name>
    <name type="synonym">Acarus ricinus</name>
    <dbReference type="NCBI Taxonomy" id="34613"/>
    <lineage>
        <taxon>Eukaryota</taxon>
        <taxon>Metazoa</taxon>
        <taxon>Ecdysozoa</taxon>
        <taxon>Arthropoda</taxon>
        <taxon>Chelicerata</taxon>
        <taxon>Arachnida</taxon>
        <taxon>Acari</taxon>
        <taxon>Parasitiformes</taxon>
        <taxon>Ixodida</taxon>
        <taxon>Ixodoidea</taxon>
        <taxon>Ixodidae</taxon>
        <taxon>Ixodinae</taxon>
        <taxon>Ixodes</taxon>
    </lineage>
</organism>
<dbReference type="GO" id="GO:0030544">
    <property type="term" value="F:Hsp70 protein binding"/>
    <property type="evidence" value="ECO:0007669"/>
    <property type="project" value="InterPro"/>
</dbReference>
<feature type="region of interest" description="Disordered" evidence="10">
    <location>
        <begin position="464"/>
        <end position="492"/>
    </location>
</feature>
<dbReference type="Pfam" id="PF00226">
    <property type="entry name" value="DnaJ"/>
    <property type="match status" value="1"/>
</dbReference>
<dbReference type="Gene3D" id="1.10.287.110">
    <property type="entry name" value="DnaJ domain"/>
    <property type="match status" value="1"/>
</dbReference>
<dbReference type="PROSITE" id="PS51293">
    <property type="entry name" value="SANT"/>
    <property type="match status" value="1"/>
</dbReference>
<dbReference type="FunFam" id="1.10.10.60:FF:000180">
    <property type="entry name" value="DnaJ (Hsp40) homolog, subfamily C, member 2"/>
    <property type="match status" value="1"/>
</dbReference>
<evidence type="ECO:0000259" key="15">
    <source>
        <dbReference type="PROSITE" id="PS51294"/>
    </source>
</evidence>
<feature type="compositionally biased region" description="Basic and acidic residues" evidence="10">
    <location>
        <begin position="559"/>
        <end position="574"/>
    </location>
</feature>
<feature type="signal peptide" evidence="11">
    <location>
        <begin position="1"/>
        <end position="29"/>
    </location>
</feature>
<dbReference type="InterPro" id="IPR017930">
    <property type="entry name" value="Myb_dom"/>
</dbReference>
<accession>A0A147BIE5</accession>
<dbReference type="InterPro" id="IPR017884">
    <property type="entry name" value="SANT_dom"/>
</dbReference>
<dbReference type="InterPro" id="IPR054076">
    <property type="entry name" value="ZUO1-like_ZHD"/>
</dbReference>
<dbReference type="CDD" id="cd06257">
    <property type="entry name" value="DnaJ"/>
    <property type="match status" value="1"/>
</dbReference>
<keyword evidence="11" id="KW-0732">Signal</keyword>
<feature type="domain" description="J" evidence="12">
    <location>
        <begin position="126"/>
        <end position="199"/>
    </location>
</feature>
<evidence type="ECO:0000256" key="1">
    <source>
        <dbReference type="ARBA" id="ARBA00004123"/>
    </source>
</evidence>
<dbReference type="PROSITE" id="PS00636">
    <property type="entry name" value="DNAJ_1"/>
    <property type="match status" value="1"/>
</dbReference>
<dbReference type="GO" id="GO:0006325">
    <property type="term" value="P:chromatin organization"/>
    <property type="evidence" value="ECO:0007669"/>
    <property type="project" value="UniProtKB-KW"/>
</dbReference>
<evidence type="ECO:0000256" key="7">
    <source>
        <dbReference type="ARBA" id="ARBA00023159"/>
    </source>
</evidence>
<dbReference type="EMBL" id="GEGO01005329">
    <property type="protein sequence ID" value="JAR90075.1"/>
    <property type="molecule type" value="Transcribed_RNA"/>
</dbReference>
<dbReference type="PROSITE" id="PS50090">
    <property type="entry name" value="MYB_LIKE"/>
    <property type="match status" value="1"/>
</dbReference>
<protein>
    <recommendedName>
        <fullName evidence="3">DnaJ homolog subfamily C member 2</fullName>
    </recommendedName>
</protein>
<evidence type="ECO:0000313" key="16">
    <source>
        <dbReference type="EMBL" id="JAR90075.1"/>
    </source>
</evidence>
<keyword evidence="6" id="KW-0156">Chromatin regulator</keyword>
<dbReference type="GO" id="GO:0051083">
    <property type="term" value="P:'de novo' cotranslational protein folding"/>
    <property type="evidence" value="ECO:0007669"/>
    <property type="project" value="InterPro"/>
</dbReference>
<dbReference type="GO" id="GO:0005829">
    <property type="term" value="C:cytosol"/>
    <property type="evidence" value="ECO:0007669"/>
    <property type="project" value="UniProtKB-SubCell"/>
</dbReference>
<dbReference type="GO" id="GO:0005634">
    <property type="term" value="C:nucleus"/>
    <property type="evidence" value="ECO:0007669"/>
    <property type="project" value="UniProtKB-SubCell"/>
</dbReference>
<dbReference type="Gene3D" id="1.10.10.60">
    <property type="entry name" value="Homeodomain-like"/>
    <property type="match status" value="2"/>
</dbReference>
<dbReference type="GO" id="GO:0006450">
    <property type="term" value="P:regulation of translational fidelity"/>
    <property type="evidence" value="ECO:0007669"/>
    <property type="project" value="InterPro"/>
</dbReference>
<dbReference type="PANTHER" id="PTHR43999:SF1">
    <property type="entry name" value="DNAJ HOMOLOG SUBFAMILY C MEMBER 2"/>
    <property type="match status" value="1"/>
</dbReference>
<keyword evidence="8" id="KW-0143">Chaperone</keyword>
<evidence type="ECO:0000256" key="9">
    <source>
        <dbReference type="ARBA" id="ARBA00023242"/>
    </source>
</evidence>
<dbReference type="SUPFAM" id="SSF46689">
    <property type="entry name" value="Homeodomain-like"/>
    <property type="match status" value="2"/>
</dbReference>
<dbReference type="Pfam" id="PF21884">
    <property type="entry name" value="ZUO1-like_ZHD"/>
    <property type="match status" value="1"/>
</dbReference>
<evidence type="ECO:0000256" key="10">
    <source>
        <dbReference type="SAM" id="MobiDB-lite"/>
    </source>
</evidence>
<feature type="compositionally biased region" description="Basic and acidic residues" evidence="10">
    <location>
        <begin position="336"/>
        <end position="382"/>
    </location>
</feature>
<evidence type="ECO:0000256" key="5">
    <source>
        <dbReference type="ARBA" id="ARBA00022737"/>
    </source>
</evidence>
<dbReference type="Pfam" id="PF00249">
    <property type="entry name" value="Myb_DNA-binding"/>
    <property type="match status" value="1"/>
</dbReference>
<evidence type="ECO:0000256" key="2">
    <source>
        <dbReference type="ARBA" id="ARBA00004514"/>
    </source>
</evidence>
<feature type="domain" description="HTH myb-type" evidence="15">
    <location>
        <begin position="588"/>
        <end position="639"/>
    </location>
</feature>
<evidence type="ECO:0000256" key="11">
    <source>
        <dbReference type="SAM" id="SignalP"/>
    </source>
</evidence>
<feature type="compositionally biased region" description="Basic and acidic residues" evidence="10">
    <location>
        <begin position="475"/>
        <end position="484"/>
    </location>
</feature>
<dbReference type="SMART" id="SM00717">
    <property type="entry name" value="SANT"/>
    <property type="match status" value="2"/>
</dbReference>
<dbReference type="InterPro" id="IPR001005">
    <property type="entry name" value="SANT/Myb"/>
</dbReference>
<evidence type="ECO:0000256" key="3">
    <source>
        <dbReference type="ARBA" id="ARBA00014469"/>
    </source>
</evidence>
<feature type="domain" description="Myb-like" evidence="13">
    <location>
        <begin position="587"/>
        <end position="635"/>
    </location>
</feature>
<dbReference type="AlphaFoldDB" id="A0A147BIE5"/>
<dbReference type="Pfam" id="PF23082">
    <property type="entry name" value="Myb_DNA-binding_2"/>
    <property type="match status" value="1"/>
</dbReference>
<dbReference type="CDD" id="cd00167">
    <property type="entry name" value="SANT"/>
    <property type="match status" value="1"/>
</dbReference>
<dbReference type="InterPro" id="IPR001623">
    <property type="entry name" value="DnaJ_domain"/>
</dbReference>
<proteinExistence type="predicted"/>
<dbReference type="GO" id="GO:0043022">
    <property type="term" value="F:ribosome binding"/>
    <property type="evidence" value="ECO:0007669"/>
    <property type="project" value="InterPro"/>
</dbReference>
<reference evidence="16" key="1">
    <citation type="journal article" date="2018" name="PLoS Negl. Trop. Dis.">
        <title>Sialome diversity of ticks revealed by RNAseq of single tick salivary glands.</title>
        <authorList>
            <person name="Perner J."/>
            <person name="Kropackova S."/>
            <person name="Kopacek P."/>
            <person name="Ribeiro J.M."/>
        </authorList>
    </citation>
    <scope>NUCLEOTIDE SEQUENCE</scope>
    <source>
        <strain evidence="16">Siblings of single egg batch collected in Ceske Budejovice</strain>
        <tissue evidence="16">Salivary glands</tissue>
    </source>
</reference>
<comment type="subcellular location">
    <subcellularLocation>
        <location evidence="2">Cytoplasm</location>
        <location evidence="2">Cytosol</location>
    </subcellularLocation>
    <subcellularLocation>
        <location evidence="1">Nucleus</location>
    </subcellularLocation>
</comment>
<dbReference type="InterPro" id="IPR036869">
    <property type="entry name" value="J_dom_sf"/>
</dbReference>
<dbReference type="InterPro" id="IPR042569">
    <property type="entry name" value="RAC_head_sf"/>
</dbReference>
<feature type="domain" description="SANT" evidence="14">
    <location>
        <begin position="584"/>
        <end position="639"/>
    </location>
</feature>
<dbReference type="InterPro" id="IPR044634">
    <property type="entry name" value="Zuotin/DnaJC2"/>
</dbReference>
<evidence type="ECO:0000259" key="14">
    <source>
        <dbReference type="PROSITE" id="PS51293"/>
    </source>
</evidence>
<name>A0A147BIE5_IXORI</name>
<keyword evidence="9" id="KW-0539">Nucleus</keyword>
<dbReference type="PANTHER" id="PTHR43999">
    <property type="entry name" value="DNAJ HOMOLOG SUBFAMILY C MEMBER 2"/>
    <property type="match status" value="1"/>
</dbReference>
<dbReference type="PROSITE" id="PS50076">
    <property type="entry name" value="DNAJ_2"/>
    <property type="match status" value="1"/>
</dbReference>
<evidence type="ECO:0000259" key="12">
    <source>
        <dbReference type="PROSITE" id="PS50076"/>
    </source>
</evidence>
<evidence type="ECO:0000256" key="4">
    <source>
        <dbReference type="ARBA" id="ARBA00022490"/>
    </source>
</evidence>
<feature type="region of interest" description="Disordered" evidence="10">
    <location>
        <begin position="86"/>
        <end position="110"/>
    </location>
</feature>
<keyword evidence="5" id="KW-0677">Repeat</keyword>
<feature type="region of interest" description="Disordered" evidence="10">
    <location>
        <begin position="559"/>
        <end position="585"/>
    </location>
</feature>
<dbReference type="InterPro" id="IPR018253">
    <property type="entry name" value="DnaJ_domain_CS"/>
</dbReference>
<dbReference type="InterPro" id="IPR009057">
    <property type="entry name" value="Homeodomain-like_sf"/>
</dbReference>
<feature type="chain" id="PRO_5007542456" description="DnaJ homolog subfamily C member 2" evidence="11">
    <location>
        <begin position="30"/>
        <end position="658"/>
    </location>
</feature>
<dbReference type="SUPFAM" id="SSF46565">
    <property type="entry name" value="Chaperone J-domain"/>
    <property type="match status" value="1"/>
</dbReference>
<dbReference type="PROSITE" id="PS51294">
    <property type="entry name" value="HTH_MYB"/>
    <property type="match status" value="1"/>
</dbReference>
<sequence length="658" mass="76223">MQRWCAFSAAAGSVSQVLLWLNCAPTCQRELVNVSVMVGPLLLPPAPVDDSGVFGRLSALGCVTVEPVGRWFESVYCNPRARHASSAASVGSQSSDEDEQDGRASESPADTRYLLSLDPKEWRQQDHYRVLGLQAKRHRATEHDLKKAYRRKVLLHHPDKRRTAGEQVRDMDHDYFSCITRAYEILGNPVRRRSYDSVDPEFDDDIPSGVDARLGFFATFGPVFEANARWSTKRDVPSLGHEDSTRDEVDRFYHFWYSFDSWREYSYLDEEEKEKGENREERRWIEKQNRAARQKRKREEMQRIRQLVDTAYACDPRVQRFKEEERERKLAHKRAKQEASRAKALQEEKERQEQEDAQRLERERQEEDARLQREKERREKEAVRKQLRRERKVLQGACAQDAHFAQDPEERVLRLQQLDRLCQLLTLPELQQLNQEMEGASTLEDRKALFLSQARALEERLEREKLELLAGPPSSRDRAQERGPQDQTWPPDDVQLLVKAVNLFPAGTANRWEVVAAFLNQHSSVAERTARDVLAKAKSLQRLDPQLKEEANRKAYEQHERTVGKGEVSFKDESVPSQRFDGPEAGSTWTAEEQRLLEQALKTFPSSTADRWDRIAECVPNRSKKDCMRRYKDLVELVRSKKAAQQAAAAQASRTGKP</sequence>
<dbReference type="SMART" id="SM00271">
    <property type="entry name" value="DnaJ"/>
    <property type="match status" value="1"/>
</dbReference>
<evidence type="ECO:0000259" key="13">
    <source>
        <dbReference type="PROSITE" id="PS50090"/>
    </source>
</evidence>
<dbReference type="InterPro" id="IPR032003">
    <property type="entry name" value="RAC_head"/>
</dbReference>
<dbReference type="Gene3D" id="1.10.8.840">
    <property type="entry name" value="Ribosome-associated complex head domain"/>
    <property type="match status" value="1"/>
</dbReference>
<feature type="region of interest" description="Disordered" evidence="10">
    <location>
        <begin position="325"/>
        <end position="382"/>
    </location>
</feature>
<evidence type="ECO:0000256" key="8">
    <source>
        <dbReference type="ARBA" id="ARBA00023186"/>
    </source>
</evidence>
<keyword evidence="7" id="KW-0010">Activator</keyword>
<evidence type="ECO:0000256" key="6">
    <source>
        <dbReference type="ARBA" id="ARBA00022853"/>
    </source>
</evidence>